<sequence length="642" mass="69741">MDETLPRLDKMDTHSSSITATTPIPKHFFTRNFLRRLCHILHCLLIVLHFFLVGLASLRIDHLIIMSIGSHADMMATLLSVLLQAFYTLYTALLVYLTQRISVWHNLSQYQRVTTLHDISGAWAGLGSALNGLWNQFRLPSSPLSILSVAAYLICITTLHITSSSIMQFQNFENMVRAPVETTLGWPHAASVDVDDMDWTTITSVGPFVGHLSGIASAGAANGTVYDILSANTGTGNATVNATSVMARCALLTGVIYGDDLLFNVSSGGEMGSVNIGIILWKDQIIWIPSYKENSLVFLVTTAIDASPTIFKDALLPLAWPYNNPNATAPSNSSVLLASLAAYAVGCNVSTESQTSVVVDVQTNAILAFEPPFESQLQPEARVWDIVPASSATNLSGSELENYGWVDNVFQASALLGSNYKVCTANQTLECYELNTSEDTLLQLIGANSTQIYPDYKPMNSSDTTPTFTLSLHAMETALSFLLAKSMWTAGMLGKEGGGFDRGNGSVLVTEYDLQMRLNINWVPLLFALGASIVLFILELRMTAAGPVNTEGDSAVDSTGLLQIIWLTSHSYDLRRTIGDVKLPTIDNLRAAGMLRVCFADLGRLGQDVEYGHDSPRKSEDLVLDNGTKSEQAIVETLTVEN</sequence>
<dbReference type="EMBL" id="MU267994">
    <property type="protein sequence ID" value="KAH7906630.1"/>
    <property type="molecule type" value="Genomic_DNA"/>
</dbReference>
<comment type="caution">
    <text evidence="1">The sequence shown here is derived from an EMBL/GenBank/DDBJ whole genome shotgun (WGS) entry which is preliminary data.</text>
</comment>
<dbReference type="Proteomes" id="UP000790377">
    <property type="component" value="Unassembled WGS sequence"/>
</dbReference>
<protein>
    <submittedName>
        <fullName evidence="1">Uncharacterized protein</fullName>
    </submittedName>
</protein>
<organism evidence="1 2">
    <name type="scientific">Hygrophoropsis aurantiaca</name>
    <dbReference type="NCBI Taxonomy" id="72124"/>
    <lineage>
        <taxon>Eukaryota</taxon>
        <taxon>Fungi</taxon>
        <taxon>Dikarya</taxon>
        <taxon>Basidiomycota</taxon>
        <taxon>Agaricomycotina</taxon>
        <taxon>Agaricomycetes</taxon>
        <taxon>Agaricomycetidae</taxon>
        <taxon>Boletales</taxon>
        <taxon>Coniophorineae</taxon>
        <taxon>Hygrophoropsidaceae</taxon>
        <taxon>Hygrophoropsis</taxon>
    </lineage>
</organism>
<evidence type="ECO:0000313" key="1">
    <source>
        <dbReference type="EMBL" id="KAH7906630.1"/>
    </source>
</evidence>
<name>A0ACB7ZZX0_9AGAM</name>
<proteinExistence type="predicted"/>
<accession>A0ACB7ZZX0</accession>
<keyword evidence="2" id="KW-1185">Reference proteome</keyword>
<gene>
    <name evidence="1" type="ORF">BJ138DRAFT_1182988</name>
</gene>
<reference evidence="1" key="1">
    <citation type="journal article" date="2021" name="New Phytol.">
        <title>Evolutionary innovations through gain and loss of genes in the ectomycorrhizal Boletales.</title>
        <authorList>
            <person name="Wu G."/>
            <person name="Miyauchi S."/>
            <person name="Morin E."/>
            <person name="Kuo A."/>
            <person name="Drula E."/>
            <person name="Varga T."/>
            <person name="Kohler A."/>
            <person name="Feng B."/>
            <person name="Cao Y."/>
            <person name="Lipzen A."/>
            <person name="Daum C."/>
            <person name="Hundley H."/>
            <person name="Pangilinan J."/>
            <person name="Johnson J."/>
            <person name="Barry K."/>
            <person name="LaButti K."/>
            <person name="Ng V."/>
            <person name="Ahrendt S."/>
            <person name="Min B."/>
            <person name="Choi I.G."/>
            <person name="Park H."/>
            <person name="Plett J.M."/>
            <person name="Magnuson J."/>
            <person name="Spatafora J.W."/>
            <person name="Nagy L.G."/>
            <person name="Henrissat B."/>
            <person name="Grigoriev I.V."/>
            <person name="Yang Z.L."/>
            <person name="Xu J."/>
            <person name="Martin F.M."/>
        </authorList>
    </citation>
    <scope>NUCLEOTIDE SEQUENCE</scope>
    <source>
        <strain evidence="1">ATCC 28755</strain>
    </source>
</reference>
<evidence type="ECO:0000313" key="2">
    <source>
        <dbReference type="Proteomes" id="UP000790377"/>
    </source>
</evidence>